<dbReference type="EMBL" id="RAWG01000146">
    <property type="protein sequence ID" value="RKH39940.1"/>
    <property type="molecule type" value="Genomic_DNA"/>
</dbReference>
<evidence type="ECO:0000313" key="2">
    <source>
        <dbReference type="Proteomes" id="UP000273405"/>
    </source>
</evidence>
<dbReference type="RefSeq" id="WP_120627266.1">
    <property type="nucleotide sequence ID" value="NZ_RAWG01000146.1"/>
</dbReference>
<name>A0A3A8N905_9BACT</name>
<dbReference type="Proteomes" id="UP000273405">
    <property type="component" value="Unassembled WGS sequence"/>
</dbReference>
<reference evidence="2" key="1">
    <citation type="submission" date="2018-09" db="EMBL/GenBank/DDBJ databases">
        <authorList>
            <person name="Livingstone P.G."/>
            <person name="Whitworth D.E."/>
        </authorList>
    </citation>
    <scope>NUCLEOTIDE SEQUENCE [LARGE SCALE GENOMIC DNA]</scope>
    <source>
        <strain evidence="2">CA040B</strain>
    </source>
</reference>
<proteinExistence type="predicted"/>
<dbReference type="OrthoDB" id="1751753at2"/>
<accession>A0A3A8N905</accession>
<organism evidence="1 2">
    <name type="scientific">Corallococcus sicarius</name>
    <dbReference type="NCBI Taxonomy" id="2316726"/>
    <lineage>
        <taxon>Bacteria</taxon>
        <taxon>Pseudomonadati</taxon>
        <taxon>Myxococcota</taxon>
        <taxon>Myxococcia</taxon>
        <taxon>Myxococcales</taxon>
        <taxon>Cystobacterineae</taxon>
        <taxon>Myxococcaceae</taxon>
        <taxon>Corallococcus</taxon>
    </lineage>
</organism>
<gene>
    <name evidence="1" type="ORF">D7X12_22115</name>
</gene>
<protein>
    <submittedName>
        <fullName evidence="1">Uncharacterized protein</fullName>
    </submittedName>
</protein>
<evidence type="ECO:0000313" key="1">
    <source>
        <dbReference type="EMBL" id="RKH39940.1"/>
    </source>
</evidence>
<sequence length="68" mass="7730">MNDEDIDMMERLVAVAKARFDGHLTIMRFTHNWRVGFYQAQDREQIQEMACGTTLAEAAEAALRAVNA</sequence>
<keyword evidence="2" id="KW-1185">Reference proteome</keyword>
<comment type="caution">
    <text evidence="1">The sequence shown here is derived from an EMBL/GenBank/DDBJ whole genome shotgun (WGS) entry which is preliminary data.</text>
</comment>
<dbReference type="AlphaFoldDB" id="A0A3A8N905"/>